<dbReference type="Proteomes" id="UP000653305">
    <property type="component" value="Unassembled WGS sequence"/>
</dbReference>
<evidence type="ECO:0000256" key="4">
    <source>
        <dbReference type="ARBA" id="ARBA00022540"/>
    </source>
</evidence>
<proteinExistence type="inferred from homology"/>
<dbReference type="GO" id="GO:0003743">
    <property type="term" value="F:translation initiation factor activity"/>
    <property type="evidence" value="ECO:0007669"/>
    <property type="project" value="UniProtKB-KW"/>
</dbReference>
<dbReference type="PANTHER" id="PTHR10233">
    <property type="entry name" value="TRANSLATION INITIATION FACTOR EIF-2B"/>
    <property type="match status" value="1"/>
</dbReference>
<keyword evidence="3" id="KW-0963">Cytoplasm</keyword>
<gene>
    <name evidence="10" type="ORF">PHJA_001623600</name>
</gene>
<evidence type="ECO:0000256" key="8">
    <source>
        <dbReference type="ARBA" id="ARBA00046432"/>
    </source>
</evidence>
<dbReference type="OrthoDB" id="10254737at2759"/>
<evidence type="ECO:0000256" key="2">
    <source>
        <dbReference type="ARBA" id="ARBA00007251"/>
    </source>
</evidence>
<evidence type="ECO:0000256" key="3">
    <source>
        <dbReference type="ARBA" id="ARBA00022490"/>
    </source>
</evidence>
<keyword evidence="4 10" id="KW-0396">Initiation factor</keyword>
<comment type="caution">
    <text evidence="10">The sequence shown here is derived from an EMBL/GenBank/DDBJ whole genome shotgun (WGS) entry which is preliminary data.</text>
</comment>
<dbReference type="InterPro" id="IPR037171">
    <property type="entry name" value="NagB/RpiA_transferase-like"/>
</dbReference>
<dbReference type="GO" id="GO:0005829">
    <property type="term" value="C:cytosol"/>
    <property type="evidence" value="ECO:0007669"/>
    <property type="project" value="UniProtKB-SubCell"/>
</dbReference>
<comment type="subcellular location">
    <subcellularLocation>
        <location evidence="1">Cytoplasm</location>
        <location evidence="1">Cytosol</location>
    </subcellularLocation>
</comment>
<evidence type="ECO:0000313" key="10">
    <source>
        <dbReference type="EMBL" id="GFP94792.1"/>
    </source>
</evidence>
<evidence type="ECO:0000256" key="1">
    <source>
        <dbReference type="ARBA" id="ARBA00004514"/>
    </source>
</evidence>
<accession>A0A830C9C1</accession>
<evidence type="ECO:0000256" key="9">
    <source>
        <dbReference type="RuleBase" id="RU003814"/>
    </source>
</evidence>
<organism evidence="10 11">
    <name type="scientific">Phtheirospermum japonicum</name>
    <dbReference type="NCBI Taxonomy" id="374723"/>
    <lineage>
        <taxon>Eukaryota</taxon>
        <taxon>Viridiplantae</taxon>
        <taxon>Streptophyta</taxon>
        <taxon>Embryophyta</taxon>
        <taxon>Tracheophyta</taxon>
        <taxon>Spermatophyta</taxon>
        <taxon>Magnoliopsida</taxon>
        <taxon>eudicotyledons</taxon>
        <taxon>Gunneridae</taxon>
        <taxon>Pentapetalae</taxon>
        <taxon>asterids</taxon>
        <taxon>lamiids</taxon>
        <taxon>Lamiales</taxon>
        <taxon>Orobanchaceae</taxon>
        <taxon>Orobanchaceae incertae sedis</taxon>
        <taxon>Phtheirospermum</taxon>
    </lineage>
</organism>
<dbReference type="Gene3D" id="3.40.50.10470">
    <property type="entry name" value="Translation initiation factor eif-2b, domain 2"/>
    <property type="match status" value="1"/>
</dbReference>
<evidence type="ECO:0000313" key="11">
    <source>
        <dbReference type="Proteomes" id="UP000653305"/>
    </source>
</evidence>
<protein>
    <recommendedName>
        <fullName evidence="6">Translation initiation factor eIF2B subunit delta</fullName>
    </recommendedName>
    <alternativeName>
        <fullName evidence="7">eIF2B GDP-GTP exchange factor subunit delta</fullName>
    </alternativeName>
</protein>
<dbReference type="SUPFAM" id="SSF100950">
    <property type="entry name" value="NagB/RpiA/CoA transferase-like"/>
    <property type="match status" value="1"/>
</dbReference>
<keyword evidence="5" id="KW-0648">Protein biosynthesis</keyword>
<evidence type="ECO:0000256" key="6">
    <source>
        <dbReference type="ARBA" id="ARBA00044147"/>
    </source>
</evidence>
<comment type="subunit">
    <text evidence="8">Component of the translation initiation factor 2B (eIF2B) complex which is a heterodecamer of two sets of five different subunits: alpha, beta, gamma, delta and epsilon. Subunits alpha, beta and delta comprise a regulatory subcomplex and subunits epsilon and gamma comprise a catalytic subcomplex. Within the complex, the hexameric regulatory complex resides at the center, with the two heterodimeric catalytic subcomplexes bound on opposite sides.</text>
</comment>
<sequence>AQTNHKVRKKDVRLQFDHENRVEFFKHLPQYNKHGISFESKFLQLVHPAVYKVGLQYRCGDISDDNACSIAMLESFQEAIKDYNCCSNKDLAWDLPTKIASYVSFLTECRPLSISMVNAIEFLKARNKEKLTLDLSESEAKTSLISFIQRFIDEKILVPEKAILEHGIANIVDDDVVLTFGTSSSSAVETILVHAHELGKVQFRVVIVDSRPELQGQRLLRRLVEKGISCTYTHVSAVAYVMRGVTKVIMGACSVFSNGAVYSRVGTACVAMVAHQLRVPVLVCCEAYKFHERAQLSSICFNQLGDPDAVSRVSGRKKINSLDGWADTENLRPLNLVYDTTPADYVSMIITDCGLVI</sequence>
<feature type="non-terminal residue" evidence="10">
    <location>
        <position position="1"/>
    </location>
</feature>
<evidence type="ECO:0000256" key="5">
    <source>
        <dbReference type="ARBA" id="ARBA00022917"/>
    </source>
</evidence>
<dbReference type="EMBL" id="BMAC01000364">
    <property type="protein sequence ID" value="GFP94792.1"/>
    <property type="molecule type" value="Genomic_DNA"/>
</dbReference>
<dbReference type="InterPro" id="IPR042529">
    <property type="entry name" value="IF_2B-like_C"/>
</dbReference>
<dbReference type="InterPro" id="IPR000649">
    <property type="entry name" value="IF-2B-related"/>
</dbReference>
<reference evidence="10" key="1">
    <citation type="submission" date="2020-07" db="EMBL/GenBank/DDBJ databases">
        <title>Ethylene signaling mediates host invasion by parasitic plants.</title>
        <authorList>
            <person name="Yoshida S."/>
        </authorList>
    </citation>
    <scope>NUCLEOTIDE SEQUENCE</scope>
    <source>
        <strain evidence="10">Okayama</strain>
    </source>
</reference>
<name>A0A830C9C1_9LAMI</name>
<dbReference type="PANTHER" id="PTHR10233:SF14">
    <property type="entry name" value="TRANSLATION INITIATION FACTOR EIF-2B SUBUNIT DELTA"/>
    <property type="match status" value="1"/>
</dbReference>
<dbReference type="AlphaFoldDB" id="A0A830C9C1"/>
<keyword evidence="11" id="KW-1185">Reference proteome</keyword>
<comment type="similarity">
    <text evidence="2 9">Belongs to the eIF-2B alpha/beta/delta subunits family.</text>
</comment>
<dbReference type="Pfam" id="PF01008">
    <property type="entry name" value="IF-2B"/>
    <property type="match status" value="1"/>
</dbReference>
<evidence type="ECO:0000256" key="7">
    <source>
        <dbReference type="ARBA" id="ARBA00044356"/>
    </source>
</evidence>